<dbReference type="AlphaFoldDB" id="A0A2A2K2J1"/>
<comment type="caution">
    <text evidence="1">The sequence shown here is derived from an EMBL/GenBank/DDBJ whole genome shotgun (WGS) entry which is preliminary data.</text>
</comment>
<dbReference type="EMBL" id="LIAE01009817">
    <property type="protein sequence ID" value="PAV68103.1"/>
    <property type="molecule type" value="Genomic_DNA"/>
</dbReference>
<evidence type="ECO:0000313" key="2">
    <source>
        <dbReference type="Proteomes" id="UP000218231"/>
    </source>
</evidence>
<organism evidence="1 2">
    <name type="scientific">Diploscapter pachys</name>
    <dbReference type="NCBI Taxonomy" id="2018661"/>
    <lineage>
        <taxon>Eukaryota</taxon>
        <taxon>Metazoa</taxon>
        <taxon>Ecdysozoa</taxon>
        <taxon>Nematoda</taxon>
        <taxon>Chromadorea</taxon>
        <taxon>Rhabditida</taxon>
        <taxon>Rhabditina</taxon>
        <taxon>Rhabditomorpha</taxon>
        <taxon>Rhabditoidea</taxon>
        <taxon>Rhabditidae</taxon>
        <taxon>Diploscapter</taxon>
    </lineage>
</organism>
<reference evidence="1 2" key="1">
    <citation type="journal article" date="2017" name="Curr. Biol.">
        <title>Genome architecture and evolution of a unichromosomal asexual nematode.</title>
        <authorList>
            <person name="Fradin H."/>
            <person name="Zegar C."/>
            <person name="Gutwein M."/>
            <person name="Lucas J."/>
            <person name="Kovtun M."/>
            <person name="Corcoran D."/>
            <person name="Baugh L.R."/>
            <person name="Kiontke K."/>
            <person name="Gunsalus K."/>
            <person name="Fitch D.H."/>
            <person name="Piano F."/>
        </authorList>
    </citation>
    <scope>NUCLEOTIDE SEQUENCE [LARGE SCALE GENOMIC DNA]</scope>
    <source>
        <strain evidence="1">PF1309</strain>
    </source>
</reference>
<protein>
    <submittedName>
        <fullName evidence="1">Uncharacterized protein</fullName>
    </submittedName>
</protein>
<dbReference type="AntiFam" id="ANF00076">
    <property type="entry name" value="Shadow ORF (opposite copA)"/>
</dbReference>
<sequence length="388" mass="42218">MNSDSGKTIHESLSRRPRVLCLLDRVDNPRQCRIAGLGRHAVLDRARLVDRARIHGVTHSLVHGQALTGDRSLIDRRTPRDHLTIQAYALAWAHAHNSPQLNTFDLDLPPTAIVLLHCGAVRRQINQAFDCIACAIQGSRLNPLGQREQHHDHRRFRPLANERRTRDSNAHQRIDVQVQVTQRNPTLLVGGRTSQRDGQQGHKGHHPLRCGGGEVQHFREHCGDPGQSNGPPAAYVGIGRYNLGCRVAALPRRSRRHGLHAQCMNGGHDLATVSQLVPDTHRPVHHVEFQGMNAGDLLQFRFDHGLLALAWTNSGVEAFAAVAGSASAYSVEDDAARATGDEAQQPVAQLSTEDCSVSTLHASPEVQHASACSSCLSGAGLPTGSANL</sequence>
<keyword evidence="2" id="KW-1185">Reference proteome</keyword>
<dbReference type="Proteomes" id="UP000218231">
    <property type="component" value="Unassembled WGS sequence"/>
</dbReference>
<accession>A0A2A2K2J1</accession>
<name>A0A2A2K2J1_9BILA</name>
<evidence type="ECO:0000313" key="1">
    <source>
        <dbReference type="EMBL" id="PAV68103.1"/>
    </source>
</evidence>
<proteinExistence type="predicted"/>
<gene>
    <name evidence="1" type="ORF">WR25_02509</name>
</gene>